<gene>
    <name evidence="2" type="ORF">DES53_102742</name>
</gene>
<sequence length="260" mass="29046">MVTRAFMGLVLAFWLVMTVLLVRYTYFPEGSKFAEVPPRVVMKLFLEQGSKNNAMHVYHYDKKIGHAAIDTRKVKSIESLPGDPVIHVLKMNGLLERGMLSMVKEPVVWRMEARLKRMEEFEFFSVHVFMQESGLTAELVWNAGESAPKFSFSSKGQPNPQAEMAQTLLTQMLGGGALPGGVAKPSEESVHISSRQNSMNIGGQKRNGFTMEIGASESWRLKAFFTEAGELALVTLPEGYRLMEQTIYGLAPDYGDEAEE</sequence>
<dbReference type="AlphaFoldDB" id="A0A366HRP4"/>
<evidence type="ECO:0000256" key="1">
    <source>
        <dbReference type="SAM" id="Phobius"/>
    </source>
</evidence>
<evidence type="ECO:0000313" key="3">
    <source>
        <dbReference type="Proteomes" id="UP000253426"/>
    </source>
</evidence>
<keyword evidence="1" id="KW-1133">Transmembrane helix</keyword>
<dbReference type="OrthoDB" id="182267at2"/>
<proteinExistence type="predicted"/>
<dbReference type="Proteomes" id="UP000253426">
    <property type="component" value="Unassembled WGS sequence"/>
</dbReference>
<dbReference type="EMBL" id="QNRR01000002">
    <property type="protein sequence ID" value="RBP46351.1"/>
    <property type="molecule type" value="Genomic_DNA"/>
</dbReference>
<name>A0A366HRP4_9BACT</name>
<dbReference type="RefSeq" id="WP_113957874.1">
    <property type="nucleotide sequence ID" value="NZ_QNRR01000002.1"/>
</dbReference>
<evidence type="ECO:0000313" key="2">
    <source>
        <dbReference type="EMBL" id="RBP46351.1"/>
    </source>
</evidence>
<protein>
    <submittedName>
        <fullName evidence="2">Uncharacterized protein</fullName>
    </submittedName>
</protein>
<keyword evidence="1" id="KW-0472">Membrane</keyword>
<keyword evidence="3" id="KW-1185">Reference proteome</keyword>
<reference evidence="2 3" key="1">
    <citation type="submission" date="2018-06" db="EMBL/GenBank/DDBJ databases">
        <title>Genomic Encyclopedia of Type Strains, Phase IV (KMG-IV): sequencing the most valuable type-strain genomes for metagenomic binning, comparative biology and taxonomic classification.</title>
        <authorList>
            <person name="Goeker M."/>
        </authorList>
    </citation>
    <scope>NUCLEOTIDE SEQUENCE [LARGE SCALE GENOMIC DNA]</scope>
    <source>
        <strain evidence="2 3">DSM 25532</strain>
    </source>
</reference>
<comment type="caution">
    <text evidence="2">The sequence shown here is derived from an EMBL/GenBank/DDBJ whole genome shotgun (WGS) entry which is preliminary data.</text>
</comment>
<feature type="transmembrane region" description="Helical" evidence="1">
    <location>
        <begin position="6"/>
        <end position="26"/>
    </location>
</feature>
<organism evidence="2 3">
    <name type="scientific">Roseimicrobium gellanilyticum</name>
    <dbReference type="NCBI Taxonomy" id="748857"/>
    <lineage>
        <taxon>Bacteria</taxon>
        <taxon>Pseudomonadati</taxon>
        <taxon>Verrucomicrobiota</taxon>
        <taxon>Verrucomicrobiia</taxon>
        <taxon>Verrucomicrobiales</taxon>
        <taxon>Verrucomicrobiaceae</taxon>
        <taxon>Roseimicrobium</taxon>
    </lineage>
</organism>
<keyword evidence="1" id="KW-0812">Transmembrane</keyword>
<accession>A0A366HRP4</accession>